<proteinExistence type="inferred from homology"/>
<dbReference type="SUPFAM" id="SSF53448">
    <property type="entry name" value="Nucleotide-diphospho-sugar transferases"/>
    <property type="match status" value="1"/>
</dbReference>
<keyword evidence="3" id="KW-0808">Transferase</keyword>
<evidence type="ECO:0000313" key="5">
    <source>
        <dbReference type="EMBL" id="KKO00006.1"/>
    </source>
</evidence>
<sequence length="271" mass="30972">MNGLKQVEGISAEGPVRIDVVILSFAKNAELRAMTETCLDTLLASESSNDVIFDVIVVESNHQSPEYTQAGVRTLYLPPPFNYHQYMNEGIKRTTSPFVAICNNDLYFHPGWASELLQAFSADTQLISASPACSLHHPKNGFAVNSGVYPGYGVLKEISGWCLVFRRSMLETTGLLDERFYFWYADDDYARTLEKHGLKHALVTSSLVDHMDSKTLEQQSIFRQLMITRKARFVFEEKWAGKSWLYLIRKKVKFYVQIPLYYLGLKKVFKK</sequence>
<dbReference type="PANTHER" id="PTHR43179">
    <property type="entry name" value="RHAMNOSYLTRANSFERASE WBBL"/>
    <property type="match status" value="1"/>
</dbReference>
<dbReference type="Gene3D" id="3.90.550.10">
    <property type="entry name" value="Spore Coat Polysaccharide Biosynthesis Protein SpsA, Chain A"/>
    <property type="match status" value="1"/>
</dbReference>
<dbReference type="AlphaFoldDB" id="A0A0F9V436"/>
<feature type="domain" description="Glycosyltransferase 2-like" evidence="4">
    <location>
        <begin position="29"/>
        <end position="126"/>
    </location>
</feature>
<protein>
    <recommendedName>
        <fullName evidence="4">Glycosyltransferase 2-like domain-containing protein</fullName>
    </recommendedName>
</protein>
<reference evidence="5" key="1">
    <citation type="journal article" date="2015" name="Nature">
        <title>Complex archaea that bridge the gap between prokaryotes and eukaryotes.</title>
        <authorList>
            <person name="Spang A."/>
            <person name="Saw J.H."/>
            <person name="Jorgensen S.L."/>
            <person name="Zaremba-Niedzwiedzka K."/>
            <person name="Martijn J."/>
            <person name="Lind A.E."/>
            <person name="van Eijk R."/>
            <person name="Schleper C."/>
            <person name="Guy L."/>
            <person name="Ettema T.J."/>
        </authorList>
    </citation>
    <scope>NUCLEOTIDE SEQUENCE</scope>
</reference>
<dbReference type="PANTHER" id="PTHR43179:SF12">
    <property type="entry name" value="GALACTOFURANOSYLTRANSFERASE GLFT2"/>
    <property type="match status" value="1"/>
</dbReference>
<dbReference type="Pfam" id="PF00535">
    <property type="entry name" value="Glycos_transf_2"/>
    <property type="match status" value="1"/>
</dbReference>
<comment type="similarity">
    <text evidence="1">Belongs to the glycosyltransferase 2 family.</text>
</comment>
<name>A0A0F9V436_9ZZZZ</name>
<dbReference type="EMBL" id="LAZR01000043">
    <property type="protein sequence ID" value="KKO00006.1"/>
    <property type="molecule type" value="Genomic_DNA"/>
</dbReference>
<evidence type="ECO:0000256" key="3">
    <source>
        <dbReference type="ARBA" id="ARBA00022679"/>
    </source>
</evidence>
<evidence type="ECO:0000256" key="1">
    <source>
        <dbReference type="ARBA" id="ARBA00006739"/>
    </source>
</evidence>
<comment type="caution">
    <text evidence="5">The sequence shown here is derived from an EMBL/GenBank/DDBJ whole genome shotgun (WGS) entry which is preliminary data.</text>
</comment>
<evidence type="ECO:0000259" key="4">
    <source>
        <dbReference type="Pfam" id="PF00535"/>
    </source>
</evidence>
<dbReference type="InterPro" id="IPR001173">
    <property type="entry name" value="Glyco_trans_2-like"/>
</dbReference>
<keyword evidence="2" id="KW-0328">Glycosyltransferase</keyword>
<evidence type="ECO:0000256" key="2">
    <source>
        <dbReference type="ARBA" id="ARBA00022676"/>
    </source>
</evidence>
<dbReference type="GO" id="GO:0016757">
    <property type="term" value="F:glycosyltransferase activity"/>
    <property type="evidence" value="ECO:0007669"/>
    <property type="project" value="UniProtKB-KW"/>
</dbReference>
<gene>
    <name evidence="5" type="ORF">LCGC14_0131170</name>
</gene>
<dbReference type="InterPro" id="IPR029044">
    <property type="entry name" value="Nucleotide-diphossugar_trans"/>
</dbReference>
<organism evidence="5">
    <name type="scientific">marine sediment metagenome</name>
    <dbReference type="NCBI Taxonomy" id="412755"/>
    <lineage>
        <taxon>unclassified sequences</taxon>
        <taxon>metagenomes</taxon>
        <taxon>ecological metagenomes</taxon>
    </lineage>
</organism>
<accession>A0A0F9V436</accession>